<evidence type="ECO:0000256" key="6">
    <source>
        <dbReference type="ARBA" id="ARBA00023012"/>
    </source>
</evidence>
<dbReference type="SUPFAM" id="SSF55785">
    <property type="entry name" value="PYP-like sensor domain (PAS domain)"/>
    <property type="match status" value="1"/>
</dbReference>
<evidence type="ECO:0000256" key="7">
    <source>
        <dbReference type="PROSITE-ProRule" id="PRU00169"/>
    </source>
</evidence>
<dbReference type="InterPro" id="IPR001789">
    <property type="entry name" value="Sig_transdc_resp-reg_receiver"/>
</dbReference>
<dbReference type="Pfam" id="PF08448">
    <property type="entry name" value="PAS_4"/>
    <property type="match status" value="1"/>
</dbReference>
<dbReference type="SMART" id="SM00065">
    <property type="entry name" value="GAF"/>
    <property type="match status" value="1"/>
</dbReference>
<evidence type="ECO:0000259" key="10">
    <source>
        <dbReference type="PROSITE" id="PS50110"/>
    </source>
</evidence>
<dbReference type="EC" id="2.7.13.3" evidence="2"/>
<dbReference type="InterPro" id="IPR036097">
    <property type="entry name" value="HisK_dim/P_sf"/>
</dbReference>
<feature type="modified residue" description="4-aspartylphosphate" evidence="7">
    <location>
        <position position="1220"/>
    </location>
</feature>
<organism evidence="12">
    <name type="scientific">uncultured delta proteobacterium</name>
    <dbReference type="NCBI Taxonomy" id="34034"/>
    <lineage>
        <taxon>Bacteria</taxon>
        <taxon>Deltaproteobacteria</taxon>
        <taxon>environmental samples</taxon>
    </lineage>
</organism>
<dbReference type="Gene3D" id="3.30.450.40">
    <property type="match status" value="1"/>
</dbReference>
<dbReference type="InterPro" id="IPR004358">
    <property type="entry name" value="Sig_transdc_His_kin-like_C"/>
</dbReference>
<dbReference type="InterPro" id="IPR003594">
    <property type="entry name" value="HATPase_dom"/>
</dbReference>
<dbReference type="PRINTS" id="PR00344">
    <property type="entry name" value="BCTRLSENSOR"/>
</dbReference>
<evidence type="ECO:0000256" key="4">
    <source>
        <dbReference type="ARBA" id="ARBA00022679"/>
    </source>
</evidence>
<feature type="domain" description="PAS" evidence="11">
    <location>
        <begin position="648"/>
        <end position="692"/>
    </location>
</feature>
<gene>
    <name evidence="12" type="ORF">KL86DPRO_50328</name>
</gene>
<accession>A0A212KDY4</accession>
<dbReference type="SUPFAM" id="SSF55874">
    <property type="entry name" value="ATPase domain of HSP90 chaperone/DNA topoisomerase II/histidine kinase"/>
    <property type="match status" value="1"/>
</dbReference>
<dbReference type="InterPro" id="IPR000014">
    <property type="entry name" value="PAS"/>
</dbReference>
<keyword evidence="3 7" id="KW-0597">Phosphoprotein</keyword>
<dbReference type="Gene3D" id="3.30.565.10">
    <property type="entry name" value="Histidine kinase-like ATPase, C-terminal domain"/>
    <property type="match status" value="1"/>
</dbReference>
<comment type="catalytic activity">
    <reaction evidence="1">
        <text>ATP + protein L-histidine = ADP + protein N-phospho-L-histidine.</text>
        <dbReference type="EC" id="2.7.13.3"/>
    </reaction>
</comment>
<protein>
    <recommendedName>
        <fullName evidence="2">histidine kinase</fullName>
        <ecNumber evidence="2">2.7.13.3</ecNumber>
    </recommendedName>
</protein>
<dbReference type="Pfam" id="PF00512">
    <property type="entry name" value="HisKA"/>
    <property type="match status" value="1"/>
</dbReference>
<dbReference type="InterPro" id="IPR003661">
    <property type="entry name" value="HisK_dim/P_dom"/>
</dbReference>
<dbReference type="InterPro" id="IPR035965">
    <property type="entry name" value="PAS-like_dom_sf"/>
</dbReference>
<dbReference type="PROSITE" id="PS50109">
    <property type="entry name" value="HIS_KIN"/>
    <property type="match status" value="1"/>
</dbReference>
<dbReference type="CDD" id="cd16922">
    <property type="entry name" value="HATPase_EvgS-ArcB-TorS-like"/>
    <property type="match status" value="1"/>
</dbReference>
<dbReference type="Gene3D" id="3.30.450.20">
    <property type="entry name" value="PAS domain"/>
    <property type="match status" value="1"/>
</dbReference>
<dbReference type="EMBL" id="FLUQ01000005">
    <property type="protein sequence ID" value="SBW09940.1"/>
    <property type="molecule type" value="Genomic_DNA"/>
</dbReference>
<evidence type="ECO:0000256" key="1">
    <source>
        <dbReference type="ARBA" id="ARBA00000085"/>
    </source>
</evidence>
<dbReference type="FunFam" id="3.30.565.10:FF:000010">
    <property type="entry name" value="Sensor histidine kinase RcsC"/>
    <property type="match status" value="1"/>
</dbReference>
<name>A0A212KDY4_9DELT</name>
<reference evidence="12" key="1">
    <citation type="submission" date="2016-04" db="EMBL/GenBank/DDBJ databases">
        <authorList>
            <person name="Evans L.H."/>
            <person name="Alamgir A."/>
            <person name="Owens N."/>
            <person name="Weber N.D."/>
            <person name="Virtaneva K."/>
            <person name="Barbian K."/>
            <person name="Babar A."/>
            <person name="Rosenke K."/>
        </authorList>
    </citation>
    <scope>NUCLEOTIDE SEQUENCE</scope>
    <source>
        <strain evidence="12">86</strain>
    </source>
</reference>
<dbReference type="Pfam" id="PF01590">
    <property type="entry name" value="GAF"/>
    <property type="match status" value="1"/>
</dbReference>
<keyword evidence="4 12" id="KW-0808">Transferase</keyword>
<feature type="domain" description="Histidine kinase" evidence="9">
    <location>
        <begin position="789"/>
        <end position="1011"/>
    </location>
</feature>
<dbReference type="NCBIfam" id="TIGR00229">
    <property type="entry name" value="sensory_box"/>
    <property type="match status" value="1"/>
</dbReference>
<dbReference type="CDD" id="cd00082">
    <property type="entry name" value="HisKA"/>
    <property type="match status" value="1"/>
</dbReference>
<feature type="modified residue" description="4-aspartylphosphate" evidence="7">
    <location>
        <position position="1081"/>
    </location>
</feature>
<evidence type="ECO:0000256" key="3">
    <source>
        <dbReference type="ARBA" id="ARBA00022553"/>
    </source>
</evidence>
<dbReference type="PROSITE" id="PS50110">
    <property type="entry name" value="RESPONSE_REGULATORY"/>
    <property type="match status" value="2"/>
</dbReference>
<dbReference type="InterPro" id="IPR011006">
    <property type="entry name" value="CheY-like_superfamily"/>
</dbReference>
<dbReference type="Gene3D" id="3.40.50.2300">
    <property type="match status" value="2"/>
</dbReference>
<dbReference type="InterPro" id="IPR007892">
    <property type="entry name" value="CHASE4"/>
</dbReference>
<keyword evidence="8" id="KW-1133">Transmembrane helix</keyword>
<dbReference type="InterPro" id="IPR013656">
    <property type="entry name" value="PAS_4"/>
</dbReference>
<feature type="transmembrane region" description="Helical" evidence="8">
    <location>
        <begin position="275"/>
        <end position="297"/>
    </location>
</feature>
<feature type="transmembrane region" description="Helical" evidence="8">
    <location>
        <begin position="12"/>
        <end position="33"/>
    </location>
</feature>
<dbReference type="InterPro" id="IPR029016">
    <property type="entry name" value="GAF-like_dom_sf"/>
</dbReference>
<dbReference type="PROSITE" id="PS50112">
    <property type="entry name" value="PAS"/>
    <property type="match status" value="1"/>
</dbReference>
<feature type="domain" description="Response regulatory" evidence="10">
    <location>
        <begin position="1169"/>
        <end position="1290"/>
    </location>
</feature>
<dbReference type="InterPro" id="IPR005467">
    <property type="entry name" value="His_kinase_dom"/>
</dbReference>
<keyword evidence="5 12" id="KW-0418">Kinase</keyword>
<dbReference type="SUPFAM" id="SSF47384">
    <property type="entry name" value="Homodimeric domain of signal transducing histidine kinase"/>
    <property type="match status" value="1"/>
</dbReference>
<dbReference type="GO" id="GO:0000155">
    <property type="term" value="F:phosphorelay sensor kinase activity"/>
    <property type="evidence" value="ECO:0007669"/>
    <property type="project" value="InterPro"/>
</dbReference>
<dbReference type="PANTHER" id="PTHR45339">
    <property type="entry name" value="HYBRID SIGNAL TRANSDUCTION HISTIDINE KINASE J"/>
    <property type="match status" value="1"/>
</dbReference>
<evidence type="ECO:0000313" key="12">
    <source>
        <dbReference type="EMBL" id="SBW09940.1"/>
    </source>
</evidence>
<dbReference type="SMART" id="SM00448">
    <property type="entry name" value="REC"/>
    <property type="match status" value="2"/>
</dbReference>
<evidence type="ECO:0000259" key="9">
    <source>
        <dbReference type="PROSITE" id="PS50109"/>
    </source>
</evidence>
<feature type="domain" description="Response regulatory" evidence="10">
    <location>
        <begin position="1029"/>
        <end position="1147"/>
    </location>
</feature>
<evidence type="ECO:0000259" key="11">
    <source>
        <dbReference type="PROSITE" id="PS50112"/>
    </source>
</evidence>
<dbReference type="PANTHER" id="PTHR45339:SF1">
    <property type="entry name" value="HYBRID SIGNAL TRANSDUCTION HISTIDINE KINASE J"/>
    <property type="match status" value="1"/>
</dbReference>
<dbReference type="Pfam" id="PF00072">
    <property type="entry name" value="Response_reg"/>
    <property type="match status" value="2"/>
</dbReference>
<dbReference type="Pfam" id="PF05228">
    <property type="entry name" value="CHASE4"/>
    <property type="match status" value="1"/>
</dbReference>
<evidence type="ECO:0000256" key="2">
    <source>
        <dbReference type="ARBA" id="ARBA00012438"/>
    </source>
</evidence>
<dbReference type="InterPro" id="IPR036890">
    <property type="entry name" value="HATPase_C_sf"/>
</dbReference>
<dbReference type="SMART" id="SM00091">
    <property type="entry name" value="PAS"/>
    <property type="match status" value="2"/>
</dbReference>
<keyword evidence="8" id="KW-0472">Membrane</keyword>
<dbReference type="Gene3D" id="1.10.287.130">
    <property type="match status" value="1"/>
</dbReference>
<dbReference type="SUPFAM" id="SSF52172">
    <property type="entry name" value="CheY-like"/>
    <property type="match status" value="2"/>
</dbReference>
<dbReference type="SMART" id="SM00388">
    <property type="entry name" value="HisKA"/>
    <property type="match status" value="1"/>
</dbReference>
<evidence type="ECO:0000256" key="8">
    <source>
        <dbReference type="SAM" id="Phobius"/>
    </source>
</evidence>
<dbReference type="Pfam" id="PF02518">
    <property type="entry name" value="HATPase_c"/>
    <property type="match status" value="1"/>
</dbReference>
<proteinExistence type="predicted"/>
<keyword evidence="6" id="KW-0902">Two-component regulatory system</keyword>
<dbReference type="CDD" id="cd00130">
    <property type="entry name" value="PAS"/>
    <property type="match status" value="1"/>
</dbReference>
<evidence type="ECO:0000256" key="5">
    <source>
        <dbReference type="ARBA" id="ARBA00022777"/>
    </source>
</evidence>
<keyword evidence="8" id="KW-0812">Transmembrane</keyword>
<sequence>MPTGRRLGSLRLYVSLFVGAILLAFALIFFFIFHTTMPRMLLASEDKYLSQQLKLVDGLLTAAREGVALLAEDTATWEDAALFAEGKNPDFITGNWTEKSMLESFRLNFVIVKDLAGNDLYTDFLNVRTKEQSALPPGLSRRLNEFAQHVIARYTSGLPGPKVFGKEGILFFNKAAYDIAIMPIVPSRNAAVPSGVLIMGNVLNNEYFQYLTHYDGSVFSIREDTDTSLTAANPIQHLDQDTVSTRTRLTGIDGSPLVLVMTEKRQIYTEGRRQLTLANALMVAAMVLFSLVLYHALTRMVLSPLGRLSKDIQGITEADDIDSAGIETEKYSMSREFVVLCASINSMLKKLGQSKVSLSMLHGLLNGIDAYLYVVDPEDYTILFMNEKMRTHYGLTENPVGKVCWKILQKDFTERCSFCPGPQLAANPETSVIWEENSELTGRQYRNTDCLIEWEGGRKVHLQYSVDITTIKAFEESLKRRLKQQELMAEMARGFIATASVTDLVNNALRMAGEFMGMSKIILVKREEEDVLHATHEWYNNTHECVRPEETIVPFHPGTPEYDGFITEKRPYLAYDDISGMAEFAYARGHGVRSLADVPIRVFGSFWGVLSFGVCGKPRPWTQSDLQLIMLIGTIISGVAERGIREAKLMRMSSIVESAPQFISYADQNGKLEYVSKGSEKALGYSPEELLSGGIPLIMDEETHATVMRDIFPRVAAEGNLSFELPLTLKNGERRIFSFSGFSIQEEHGIGLGAITQDVTEQRTLERDIIAAKEQAEKSNMAKSEFLSRMSHEMRTPLNAIIGMTSIATAARDLEKKQYCLDKVGEASNHLLGVINDILDMSKIEANKFELSYTEFSFEKMLMRVLNVVNFRIEEKKQTLVVTVSPDIPYSIISDEQRLAQVIANLLSNAVKFTPEQGTITLAARKTEEKDGECTLLVSVTDTGIGVPPEHQARLFNSFEQADGGISRKFGGTGLGLAISKRIVSLMGGEIRVESEAGKGSTFSFTVRAQRGAATSEGALADIDWNDLRVLLVDDAPEVGEYFSNLARNLGFACTVANSGFEALAILRDKGPAAFDIIFADWKMPGMDGIELAGKITDFGKEQPIIIMISATEWSDIEKDAKAAGVKHFVPKPLFAAAIIDAISESLGKKAVADQAAALADKDCFAAFTILLAEDIAINREIVITMLEDTGIAIDTAENGKEACELFRAAPDKYAMIFMDIHMPEVDGYEATRRIRAMRDIPRAGTVPIIAMTANVFREDIERCLAAGMNGHIGKPIDFAALMEKLRERCGER</sequence>
<dbReference type="SMART" id="SM00387">
    <property type="entry name" value="HATPase_c"/>
    <property type="match status" value="1"/>
</dbReference>
<dbReference type="SUPFAM" id="SSF55781">
    <property type="entry name" value="GAF domain-like"/>
    <property type="match status" value="1"/>
</dbReference>
<dbReference type="CDD" id="cd17546">
    <property type="entry name" value="REC_hyHK_CKI1_RcsC-like"/>
    <property type="match status" value="2"/>
</dbReference>
<dbReference type="InterPro" id="IPR003018">
    <property type="entry name" value="GAF"/>
</dbReference>